<sequence length="530" mass="61024">MDGKQPHPFSQILALHETRRRQKPFLSDLPRVHINEATRAVAELYERTRNTLEYHDADIVRRMAIERTLKRLLAFGMLGGDVTHAENLLKELIRGGYFPNDEVPEERTYDIARITRRFLIANAVGIPKEIGSLFLSLTAIAIEDAVVVEEREMEQRFIQFSFTVLRDRIPWNERERKDRRHTAMLYAAVWRDILYADERRTIAALVHNAVIGWEDAEQEHEVRELLPQVINTIRASRILLRLPEFMARRRVARSFGPSFIALRDVLRMHPDDIGEVASSPLLFEELLENTIQRRSAQLSRDLRWTALRATLYIFLTKMLIGFSIEVPYEMFVLSSFHVPAFIVNLAIPPLIMLVMALSAPRVSQKIVAKIVDTALLLAFEEGSLEMPRRVPRRTSLRTMFYSVAAVTLTLGILWGVARALAALNFSWLGIGVFVFFMSLVSLFAWRVRKPLRDMGLAGSREGFFAVVAEIIAFPFLAAGRLLSTLLSGFSLFLFMVDVFIESPLKFFLGFVEDWLVFLREKREEFIEEQN</sequence>
<feature type="transmembrane region" description="Helical" evidence="1">
    <location>
        <begin position="302"/>
        <end position="324"/>
    </location>
</feature>
<dbReference type="AlphaFoldDB" id="A0A1G2PK86"/>
<reference evidence="2 3" key="1">
    <citation type="journal article" date="2016" name="Nat. Commun.">
        <title>Thousands of microbial genomes shed light on interconnected biogeochemical processes in an aquifer system.</title>
        <authorList>
            <person name="Anantharaman K."/>
            <person name="Brown C.T."/>
            <person name="Hug L.A."/>
            <person name="Sharon I."/>
            <person name="Castelle C.J."/>
            <person name="Probst A.J."/>
            <person name="Thomas B.C."/>
            <person name="Singh A."/>
            <person name="Wilkins M.J."/>
            <person name="Karaoz U."/>
            <person name="Brodie E.L."/>
            <person name="Williams K.H."/>
            <person name="Hubbard S.S."/>
            <person name="Banfield J.F."/>
        </authorList>
    </citation>
    <scope>NUCLEOTIDE SEQUENCE [LARGE SCALE GENOMIC DNA]</scope>
</reference>
<proteinExistence type="predicted"/>
<dbReference type="STRING" id="1802362.A2806_02925"/>
<dbReference type="Proteomes" id="UP000177629">
    <property type="component" value="Unassembled WGS sequence"/>
</dbReference>
<evidence type="ECO:0000313" key="2">
    <source>
        <dbReference type="EMBL" id="OHA48765.1"/>
    </source>
</evidence>
<keyword evidence="1" id="KW-0812">Transmembrane</keyword>
<accession>A0A1G2PK86</accession>
<organism evidence="2 3">
    <name type="scientific">Candidatus Terrybacteria bacterium RIFCSPHIGHO2_01_FULL_48_17</name>
    <dbReference type="NCBI Taxonomy" id="1802362"/>
    <lineage>
        <taxon>Bacteria</taxon>
        <taxon>Candidatus Terryibacteriota</taxon>
    </lineage>
</organism>
<dbReference type="EMBL" id="MHSS01000003">
    <property type="protein sequence ID" value="OHA48765.1"/>
    <property type="molecule type" value="Genomic_DNA"/>
</dbReference>
<comment type="caution">
    <text evidence="2">The sequence shown here is derived from an EMBL/GenBank/DDBJ whole genome shotgun (WGS) entry which is preliminary data.</text>
</comment>
<keyword evidence="1" id="KW-0472">Membrane</keyword>
<feature type="transmembrane region" description="Helical" evidence="1">
    <location>
        <begin position="336"/>
        <end position="359"/>
    </location>
</feature>
<evidence type="ECO:0000313" key="3">
    <source>
        <dbReference type="Proteomes" id="UP000177629"/>
    </source>
</evidence>
<name>A0A1G2PK86_9BACT</name>
<feature type="transmembrane region" description="Helical" evidence="1">
    <location>
        <begin position="398"/>
        <end position="417"/>
    </location>
</feature>
<feature type="transmembrane region" description="Helical" evidence="1">
    <location>
        <begin position="423"/>
        <end position="445"/>
    </location>
</feature>
<keyword evidence="1" id="KW-1133">Transmembrane helix</keyword>
<protein>
    <submittedName>
        <fullName evidence="2">Uncharacterized protein</fullName>
    </submittedName>
</protein>
<evidence type="ECO:0000256" key="1">
    <source>
        <dbReference type="SAM" id="Phobius"/>
    </source>
</evidence>
<feature type="transmembrane region" description="Helical" evidence="1">
    <location>
        <begin position="457"/>
        <end position="476"/>
    </location>
</feature>
<gene>
    <name evidence="2" type="ORF">A2806_02925</name>
</gene>